<evidence type="ECO:0000256" key="18">
    <source>
        <dbReference type="ARBA" id="ARBA00045957"/>
    </source>
</evidence>
<gene>
    <name evidence="23" type="ORF">C2G38_2013461</name>
</gene>
<comment type="subcellular location">
    <subcellularLocation>
        <location evidence="2">Endoplasmic reticulum membrane</location>
        <topology evidence="2">Single-pass membrane protein</topology>
    </subcellularLocation>
</comment>
<dbReference type="InterPro" id="IPR036188">
    <property type="entry name" value="FAD/NAD-bd_sf"/>
</dbReference>
<evidence type="ECO:0000256" key="16">
    <source>
        <dbReference type="ARBA" id="ARBA00034554"/>
    </source>
</evidence>
<name>A0A397VTI1_9GLOM</name>
<evidence type="ECO:0000256" key="11">
    <source>
        <dbReference type="ARBA" id="ARBA00023033"/>
    </source>
</evidence>
<dbReference type="InterPro" id="IPR020946">
    <property type="entry name" value="Flavin_mOase-like"/>
</dbReference>
<evidence type="ECO:0000256" key="8">
    <source>
        <dbReference type="ARBA" id="ARBA00022857"/>
    </source>
</evidence>
<comment type="catalytic activity">
    <reaction evidence="20">
        <text>hypotaurine + NADPH + O2 + H(+) = taurine + NADP(+) + H2O</text>
        <dbReference type="Rhea" id="RHEA:69819"/>
        <dbReference type="ChEBI" id="CHEBI:15377"/>
        <dbReference type="ChEBI" id="CHEBI:15378"/>
        <dbReference type="ChEBI" id="CHEBI:15379"/>
        <dbReference type="ChEBI" id="CHEBI:57783"/>
        <dbReference type="ChEBI" id="CHEBI:57853"/>
        <dbReference type="ChEBI" id="CHEBI:58349"/>
        <dbReference type="ChEBI" id="CHEBI:507393"/>
        <dbReference type="EC" id="1.14.13.8"/>
    </reaction>
    <physiologicalReaction direction="left-to-right" evidence="20">
        <dbReference type="Rhea" id="RHEA:69820"/>
    </physiologicalReaction>
</comment>
<evidence type="ECO:0000256" key="1">
    <source>
        <dbReference type="ARBA" id="ARBA00001974"/>
    </source>
</evidence>
<dbReference type="GO" id="GO:0034899">
    <property type="term" value="F:trimethylamine monooxygenase activity"/>
    <property type="evidence" value="ECO:0007669"/>
    <property type="project" value="UniProtKB-EC"/>
</dbReference>
<keyword evidence="9" id="KW-1133">Transmembrane helix</keyword>
<dbReference type="EMBL" id="QKWP01000222">
    <property type="protein sequence ID" value="RIB24309.1"/>
    <property type="molecule type" value="Genomic_DNA"/>
</dbReference>
<comment type="catalytic activity">
    <reaction evidence="21">
        <text>trimethylamine + NADPH + O2 = trimethylamine N-oxide + NADP(+) + H2O</text>
        <dbReference type="Rhea" id="RHEA:31979"/>
        <dbReference type="ChEBI" id="CHEBI:15377"/>
        <dbReference type="ChEBI" id="CHEBI:15379"/>
        <dbReference type="ChEBI" id="CHEBI:15724"/>
        <dbReference type="ChEBI" id="CHEBI:57783"/>
        <dbReference type="ChEBI" id="CHEBI:58349"/>
        <dbReference type="ChEBI" id="CHEBI:58389"/>
        <dbReference type="EC" id="1.14.13.148"/>
    </reaction>
    <physiologicalReaction direction="left-to-right" evidence="21">
        <dbReference type="Rhea" id="RHEA:31980"/>
    </physiologicalReaction>
</comment>
<evidence type="ECO:0000256" key="22">
    <source>
        <dbReference type="ARBA" id="ARBA00049443"/>
    </source>
</evidence>
<evidence type="ECO:0000256" key="21">
    <source>
        <dbReference type="ARBA" id="ARBA00048088"/>
    </source>
</evidence>
<accession>A0A397VTI1</accession>
<dbReference type="PANTHER" id="PTHR23023">
    <property type="entry name" value="DIMETHYLANILINE MONOOXYGENASE"/>
    <property type="match status" value="1"/>
</dbReference>
<dbReference type="Gene3D" id="3.50.50.60">
    <property type="entry name" value="FAD/NAD(P)-binding domain"/>
    <property type="match status" value="1"/>
</dbReference>
<keyword evidence="8" id="KW-0521">NADP</keyword>
<keyword evidence="5" id="KW-0812">Transmembrane</keyword>
<evidence type="ECO:0000313" key="24">
    <source>
        <dbReference type="Proteomes" id="UP000266673"/>
    </source>
</evidence>
<evidence type="ECO:0000256" key="14">
    <source>
        <dbReference type="ARBA" id="ARBA00034528"/>
    </source>
</evidence>
<evidence type="ECO:0000256" key="2">
    <source>
        <dbReference type="ARBA" id="ARBA00004389"/>
    </source>
</evidence>
<dbReference type="STRING" id="44941.A0A397VTI1"/>
<evidence type="ECO:0000256" key="10">
    <source>
        <dbReference type="ARBA" id="ARBA00023002"/>
    </source>
</evidence>
<dbReference type="PRINTS" id="PR00370">
    <property type="entry name" value="FMOXYGENASE"/>
</dbReference>
<dbReference type="Proteomes" id="UP000266673">
    <property type="component" value="Unassembled WGS sequence"/>
</dbReference>
<evidence type="ECO:0000256" key="7">
    <source>
        <dbReference type="ARBA" id="ARBA00022827"/>
    </source>
</evidence>
<dbReference type="OrthoDB" id="66881at2759"/>
<evidence type="ECO:0000256" key="3">
    <source>
        <dbReference type="ARBA" id="ARBA00009183"/>
    </source>
</evidence>
<evidence type="ECO:0000313" key="23">
    <source>
        <dbReference type="EMBL" id="RIB24309.1"/>
    </source>
</evidence>
<dbReference type="InterPro" id="IPR000960">
    <property type="entry name" value="Flavin_mOase"/>
</dbReference>
<keyword evidence="6" id="KW-0256">Endoplasmic reticulum</keyword>
<dbReference type="AlphaFoldDB" id="A0A397VTI1"/>
<evidence type="ECO:0000256" key="12">
    <source>
        <dbReference type="ARBA" id="ARBA00023136"/>
    </source>
</evidence>
<protein>
    <recommendedName>
        <fullName evidence="15">Flavin-containing monooxygenase 1</fullName>
        <ecNumber evidence="14">1.14.13.148</ecNumber>
    </recommendedName>
    <alternativeName>
        <fullName evidence="17">Dimethylaniline monooxygenase [N-oxide-forming] 1</fullName>
    </alternativeName>
    <alternativeName>
        <fullName evidence="13">Dimethylaniline oxidase 1</fullName>
    </alternativeName>
    <alternativeName>
        <fullName evidence="16">Trimethylamine monooxygenase</fullName>
    </alternativeName>
</protein>
<dbReference type="Pfam" id="PF00743">
    <property type="entry name" value="FMO-like"/>
    <property type="match status" value="1"/>
</dbReference>
<dbReference type="EC" id="1.14.13.148" evidence="14"/>
<evidence type="ECO:0000256" key="9">
    <source>
        <dbReference type="ARBA" id="ARBA00022989"/>
    </source>
</evidence>
<evidence type="ECO:0000256" key="17">
    <source>
        <dbReference type="ARBA" id="ARBA00034561"/>
    </source>
</evidence>
<comment type="caution">
    <text evidence="23">The sequence shown here is derived from an EMBL/GenBank/DDBJ whole genome shotgun (WGS) entry which is preliminary data.</text>
</comment>
<dbReference type="GO" id="GO:0005789">
    <property type="term" value="C:endoplasmic reticulum membrane"/>
    <property type="evidence" value="ECO:0007669"/>
    <property type="project" value="UniProtKB-SubCell"/>
</dbReference>
<evidence type="ECO:0000256" key="6">
    <source>
        <dbReference type="ARBA" id="ARBA00022824"/>
    </source>
</evidence>
<dbReference type="GO" id="GO:0050660">
    <property type="term" value="F:flavin adenine dinucleotide binding"/>
    <property type="evidence" value="ECO:0007669"/>
    <property type="project" value="InterPro"/>
</dbReference>
<dbReference type="SUPFAM" id="SSF51905">
    <property type="entry name" value="FAD/NAD(P)-binding domain"/>
    <property type="match status" value="2"/>
</dbReference>
<evidence type="ECO:0000256" key="20">
    <source>
        <dbReference type="ARBA" id="ARBA00048041"/>
    </source>
</evidence>
<comment type="cofactor">
    <cofactor evidence="1">
        <name>FAD</name>
        <dbReference type="ChEBI" id="CHEBI:57692"/>
    </cofactor>
</comment>
<keyword evidence="10" id="KW-0560">Oxidoreductase</keyword>
<keyword evidence="12" id="KW-0472">Membrane</keyword>
<keyword evidence="11 23" id="KW-0503">Monooxygenase</keyword>
<evidence type="ECO:0000256" key="5">
    <source>
        <dbReference type="ARBA" id="ARBA00022692"/>
    </source>
</evidence>
<evidence type="ECO:0000256" key="4">
    <source>
        <dbReference type="ARBA" id="ARBA00022630"/>
    </source>
</evidence>
<keyword evidence="4" id="KW-0285">Flavoprotein</keyword>
<dbReference type="GO" id="GO:0004499">
    <property type="term" value="F:N,N-dimethylaniline monooxygenase activity"/>
    <property type="evidence" value="ECO:0007669"/>
    <property type="project" value="InterPro"/>
</dbReference>
<evidence type="ECO:0000256" key="19">
    <source>
        <dbReference type="ARBA" id="ARBA00047338"/>
    </source>
</evidence>
<comment type="function">
    <text evidence="18">Broad spectrum monooxygenase that catalyzes the oxygenation of a wide variety of nitrogen- and sulfur-containing compounds including xenobiotics. Catalyzes the S-oxygenation of hypotaurine to produce taurine, an organic osmolyte involved in cell volume regulation as well as a variety of cytoprotective and developmental processes. In vitro, catalyzes the N-oxygenation of trimethylamine (TMA) to produce trimethylamine N-oxide (TMAO) and could therefore participate to the detoxification of this compound that is generated by the action of gut microbiota from dietary precursors such as choline, choline containing compounds, betaine or L-carnitine.</text>
</comment>
<dbReference type="InterPro" id="IPR050346">
    <property type="entry name" value="FMO-like"/>
</dbReference>
<keyword evidence="7" id="KW-0274">FAD</keyword>
<organism evidence="23 24">
    <name type="scientific">Gigaspora rosea</name>
    <dbReference type="NCBI Taxonomy" id="44941"/>
    <lineage>
        <taxon>Eukaryota</taxon>
        <taxon>Fungi</taxon>
        <taxon>Fungi incertae sedis</taxon>
        <taxon>Mucoromycota</taxon>
        <taxon>Glomeromycotina</taxon>
        <taxon>Glomeromycetes</taxon>
        <taxon>Diversisporales</taxon>
        <taxon>Gigasporaceae</taxon>
        <taxon>Gigaspora</taxon>
    </lineage>
</organism>
<keyword evidence="24" id="KW-1185">Reference proteome</keyword>
<sequence length="518" mass="60014">MAKPRIAIIGAGSSGLTALKQCLADDLDPICFEQTSCVGGLWNFVEVNDENKDPNPSTYKSLIINTSKEMMTFSDFPLPPEWPTYLHNSLVAKYFNMYADHFKLWPYIKFRTTVVNVSYLPDHRWKVKYITCEDKDQTEDNPKNEHEEIFDYVIVCNGHHRKHRWPKYKGMDKFKGEQTHSHFYRRAAPFENKRVVVVGVGNSGLDIAVELSHVASQVYLCVRRGTLPWIMPRLIDGKAIDQLRSRFSDTFLPKSSTSVITKRIVQIVGPHPPSLQPTTPLFTHHPTVKSDFFERLSTGTIIVTKNILELMSDETKSIKFVDGSIVENIDAVIYATGYHIDFPFLDREIINGGPEIEQEFEDEYKENLTWMYKMIFPPNYRNIAFIGLFQPIGAIFPITELQSRYVTSLIKGLINPLPSPQDMNIAIRNYHKKNRNQYYLSARHTMELDYYEYLDKISQELGCYPYSLEILKKFGFNMWKLVMFGVRTPIQYRLIGRQSWEGAKDAIMAYNKINPIQH</sequence>
<reference evidence="23 24" key="1">
    <citation type="submission" date="2018-06" db="EMBL/GenBank/DDBJ databases">
        <title>Comparative genomics reveals the genomic features of Rhizophagus irregularis, R. cerebriforme, R. diaphanum and Gigaspora rosea, and their symbiotic lifestyle signature.</title>
        <authorList>
            <person name="Morin E."/>
            <person name="San Clemente H."/>
            <person name="Chen E.C.H."/>
            <person name="De La Providencia I."/>
            <person name="Hainaut M."/>
            <person name="Kuo A."/>
            <person name="Kohler A."/>
            <person name="Murat C."/>
            <person name="Tang N."/>
            <person name="Roy S."/>
            <person name="Loubradou J."/>
            <person name="Henrissat B."/>
            <person name="Grigoriev I.V."/>
            <person name="Corradi N."/>
            <person name="Roux C."/>
            <person name="Martin F.M."/>
        </authorList>
    </citation>
    <scope>NUCLEOTIDE SEQUENCE [LARGE SCALE GENOMIC DNA]</scope>
    <source>
        <strain evidence="23 24">DAOM 194757</strain>
    </source>
</reference>
<dbReference type="GO" id="GO:0050661">
    <property type="term" value="F:NADP binding"/>
    <property type="evidence" value="ECO:0007669"/>
    <property type="project" value="InterPro"/>
</dbReference>
<evidence type="ECO:0000256" key="13">
    <source>
        <dbReference type="ARBA" id="ARBA00029725"/>
    </source>
</evidence>
<comment type="catalytic activity">
    <reaction evidence="19">
        <text>hypotaurine + NADH + O2 + H(+) = taurine + NAD(+) + H2O</text>
        <dbReference type="Rhea" id="RHEA:74111"/>
        <dbReference type="ChEBI" id="CHEBI:15377"/>
        <dbReference type="ChEBI" id="CHEBI:15378"/>
        <dbReference type="ChEBI" id="CHEBI:15379"/>
        <dbReference type="ChEBI" id="CHEBI:57540"/>
        <dbReference type="ChEBI" id="CHEBI:57853"/>
        <dbReference type="ChEBI" id="CHEBI:57945"/>
        <dbReference type="ChEBI" id="CHEBI:507393"/>
        <dbReference type="EC" id="1.14.13.8"/>
    </reaction>
    <physiologicalReaction direction="left-to-right" evidence="19">
        <dbReference type="Rhea" id="RHEA:74112"/>
    </physiologicalReaction>
</comment>
<comment type="catalytic activity">
    <reaction evidence="22">
        <text>N,N-dimethylaniline + NADPH + O2 + H(+) = N,N-dimethylaniline N-oxide + NADP(+) + H2O</text>
        <dbReference type="Rhea" id="RHEA:24468"/>
        <dbReference type="ChEBI" id="CHEBI:15377"/>
        <dbReference type="ChEBI" id="CHEBI:15378"/>
        <dbReference type="ChEBI" id="CHEBI:15379"/>
        <dbReference type="ChEBI" id="CHEBI:16269"/>
        <dbReference type="ChEBI" id="CHEBI:17735"/>
        <dbReference type="ChEBI" id="CHEBI:57783"/>
        <dbReference type="ChEBI" id="CHEBI:58349"/>
        <dbReference type="EC" id="1.14.13.8"/>
    </reaction>
    <physiologicalReaction direction="left-to-right" evidence="22">
        <dbReference type="Rhea" id="RHEA:24469"/>
    </physiologicalReaction>
</comment>
<proteinExistence type="inferred from homology"/>
<evidence type="ECO:0000256" key="15">
    <source>
        <dbReference type="ARBA" id="ARBA00034536"/>
    </source>
</evidence>
<dbReference type="PIRSF" id="PIRSF000332">
    <property type="entry name" value="FMO"/>
    <property type="match status" value="1"/>
</dbReference>
<comment type="similarity">
    <text evidence="3">Belongs to the FMO family.</text>
</comment>
<dbReference type="FunFam" id="3.50.50.60:FF:000159">
    <property type="entry name" value="Dimethylaniline monooxygenase [N-oxide-forming]"/>
    <property type="match status" value="1"/>
</dbReference>